<name>A0A1G6GE38_9ACTN</name>
<dbReference type="Pfam" id="PF13514">
    <property type="entry name" value="AAA_27"/>
    <property type="match status" value="1"/>
</dbReference>
<dbReference type="AlphaFoldDB" id="A0A1G6GE38"/>
<evidence type="ECO:0000256" key="2">
    <source>
        <dbReference type="SAM" id="MobiDB-lite"/>
    </source>
</evidence>
<accession>A0A1G6GE38</accession>
<feature type="region of interest" description="Disordered" evidence="2">
    <location>
        <begin position="535"/>
        <end position="557"/>
    </location>
</feature>
<evidence type="ECO:0000256" key="1">
    <source>
        <dbReference type="SAM" id="Coils"/>
    </source>
</evidence>
<organism evidence="4 5">
    <name type="scientific">Raineyella antarctica</name>
    <dbReference type="NCBI Taxonomy" id="1577474"/>
    <lineage>
        <taxon>Bacteria</taxon>
        <taxon>Bacillati</taxon>
        <taxon>Actinomycetota</taxon>
        <taxon>Actinomycetes</taxon>
        <taxon>Propionibacteriales</taxon>
        <taxon>Propionibacteriaceae</taxon>
        <taxon>Raineyella</taxon>
    </lineage>
</organism>
<gene>
    <name evidence="4" type="ORF">GA0111570_101289</name>
</gene>
<proteinExistence type="predicted"/>
<dbReference type="OrthoDB" id="3177877at2"/>
<dbReference type="PANTHER" id="PTHR41259">
    <property type="entry name" value="DOUBLE-STRAND BREAK REPAIR RAD50 ATPASE, PUTATIVE-RELATED"/>
    <property type="match status" value="1"/>
</dbReference>
<dbReference type="RefSeq" id="WP_092605614.1">
    <property type="nucleotide sequence ID" value="NZ_FMYF01000001.1"/>
</dbReference>
<dbReference type="Gene3D" id="3.40.50.300">
    <property type="entry name" value="P-loop containing nucleotide triphosphate hydrolases"/>
    <property type="match status" value="2"/>
</dbReference>
<feature type="coiled-coil region" evidence="1">
    <location>
        <begin position="259"/>
        <end position="331"/>
    </location>
</feature>
<dbReference type="GO" id="GO:0004527">
    <property type="term" value="F:exonuclease activity"/>
    <property type="evidence" value="ECO:0007669"/>
    <property type="project" value="UniProtKB-KW"/>
</dbReference>
<keyword evidence="4" id="KW-0540">Nuclease</keyword>
<feature type="compositionally biased region" description="Low complexity" evidence="2">
    <location>
        <begin position="543"/>
        <end position="553"/>
    </location>
</feature>
<keyword evidence="4" id="KW-0378">Hydrolase</keyword>
<keyword evidence="5" id="KW-1185">Reference proteome</keyword>
<keyword evidence="1" id="KW-0175">Coiled coil</keyword>
<keyword evidence="4" id="KW-0269">Exonuclease</keyword>
<dbReference type="PANTHER" id="PTHR41259:SF1">
    <property type="entry name" value="DOUBLE-STRAND BREAK REPAIR RAD50 ATPASE, PUTATIVE-RELATED"/>
    <property type="match status" value="1"/>
</dbReference>
<dbReference type="InterPro" id="IPR038734">
    <property type="entry name" value="YhaN_AAA"/>
</dbReference>
<protein>
    <submittedName>
        <fullName evidence="4">DNA repair exonuclease SbcCD ATPase subunit</fullName>
    </submittedName>
</protein>
<evidence type="ECO:0000313" key="5">
    <source>
        <dbReference type="Proteomes" id="UP000199086"/>
    </source>
</evidence>
<evidence type="ECO:0000313" key="4">
    <source>
        <dbReference type="EMBL" id="SDB80015.1"/>
    </source>
</evidence>
<dbReference type="EMBL" id="FMYF01000001">
    <property type="protein sequence ID" value="SDB80015.1"/>
    <property type="molecule type" value="Genomic_DNA"/>
</dbReference>
<evidence type="ECO:0000259" key="3">
    <source>
        <dbReference type="Pfam" id="PF13514"/>
    </source>
</evidence>
<sequence>MRLHRLHIENFKAIDTRDLSVPDTGVVVVQGRNEVGKTSMIEAFDALISLKDSSRTKTIREAKPVDRDDPIVVEAEFTVAGERVVYRKQWLKQPATTLRFVSGPRQGRAVTGGEAHDAATALWENSDTTLWKAMRIMQASQLEAVGFGGSTVLRRALEAQAGGTSMEDPEADSLVERVQAEADRYWTATRSKPNADYRALQTAAEEAGAEVAGTRAALDEVATTESELAIVLDDLAHLDDLVADHLLECDGLAEQLVAITSAHAELEKAEQAVERTTRHHEAVAARHEQRADLRDQVAEAESQVDRLTAAIARAEEELAPARERAREAEAAHDAAQQAWDLARDEDQVATDDRTHLLDLGRLADLRITLDRLDELRKRISGLREAADRAVTTQQLAEIERAVDAARSAEVAIGVGSAHLSVTPLGDGGTLVLDGEPTDLTGDWQTPVVRETTVEIPGQWRITVAPESATETRAEAARSARQLVADLLADLGVADPEEARSRHLDAESASRAIADAEADRDAILRKDDEATLRDEVEHLDARTRSYGSTRTGTTPLPGSLAEAEARATSIAAGLAEARSALVAAHTAASTTREDLAARSTRLQQLSGELTNQRSTLTDRRAALDAARAKEGDDALDLALAEARHAMAAAEAGAAAAVDVLRGLDAETVTARHEYVTTALETTQRRRQALGEKRTELDARLRVMGRDQRQADYDRAQTGLVAAERALEAMTRRAEAALLLERTLMARQRAVRAAYVAPFRERIEELGRATYGDPGFGVTVDDALTVTERRLKGTTLAFEQLSTGAKEQLVILIRLATAMLVDPVEGVPVMLDDALGYSDRHRLQTICRALSLASQTSQVILFTCHTDRYAGLAGAELVEL</sequence>
<feature type="coiled-coil region" evidence="1">
    <location>
        <begin position="365"/>
        <end position="392"/>
    </location>
</feature>
<dbReference type="SUPFAM" id="SSF52540">
    <property type="entry name" value="P-loop containing nucleoside triphosphate hydrolases"/>
    <property type="match status" value="1"/>
</dbReference>
<dbReference type="STRING" id="1577474.GA0111570_101289"/>
<feature type="domain" description="YhaN AAA" evidence="3">
    <location>
        <begin position="1"/>
        <end position="210"/>
    </location>
</feature>
<reference evidence="4 5" key="1">
    <citation type="submission" date="2016-06" db="EMBL/GenBank/DDBJ databases">
        <authorList>
            <person name="Olsen C.W."/>
            <person name="Carey S."/>
            <person name="Hinshaw L."/>
            <person name="Karasin A.I."/>
        </authorList>
    </citation>
    <scope>NUCLEOTIDE SEQUENCE [LARGE SCALE GENOMIC DNA]</scope>
    <source>
        <strain evidence="4 5">LZ-22</strain>
    </source>
</reference>
<dbReference type="InterPro" id="IPR027417">
    <property type="entry name" value="P-loop_NTPase"/>
</dbReference>
<dbReference type="Proteomes" id="UP000199086">
    <property type="component" value="Unassembled WGS sequence"/>
</dbReference>
<feature type="coiled-coil region" evidence="1">
    <location>
        <begin position="678"/>
        <end position="731"/>
    </location>
</feature>